<gene>
    <name evidence="13" type="ORF">NQV15_13485</name>
</gene>
<evidence type="ECO:0000256" key="4">
    <source>
        <dbReference type="ARBA" id="ARBA00022679"/>
    </source>
</evidence>
<evidence type="ECO:0000256" key="3">
    <source>
        <dbReference type="ARBA" id="ARBA00022553"/>
    </source>
</evidence>
<keyword evidence="4" id="KW-0808">Transferase</keyword>
<evidence type="ECO:0000259" key="12">
    <source>
        <dbReference type="Pfam" id="PF13796"/>
    </source>
</evidence>
<keyword evidence="6" id="KW-0418">Kinase</keyword>
<feature type="transmembrane region" description="Helical" evidence="9">
    <location>
        <begin position="139"/>
        <end position="158"/>
    </location>
</feature>
<evidence type="ECO:0000256" key="5">
    <source>
        <dbReference type="ARBA" id="ARBA00022741"/>
    </source>
</evidence>
<dbReference type="Gene3D" id="3.30.565.10">
    <property type="entry name" value="Histidine kinase-like ATPase, C-terminal domain"/>
    <property type="match status" value="1"/>
</dbReference>
<dbReference type="PANTHER" id="PTHR24421">
    <property type="entry name" value="NITRATE/NITRITE SENSOR PROTEIN NARX-RELATED"/>
    <property type="match status" value="1"/>
</dbReference>
<evidence type="ECO:0000313" key="14">
    <source>
        <dbReference type="Proteomes" id="UP001316184"/>
    </source>
</evidence>
<feature type="domain" description="Putative sensor" evidence="12">
    <location>
        <begin position="24"/>
        <end position="197"/>
    </location>
</feature>
<evidence type="ECO:0000256" key="1">
    <source>
        <dbReference type="ARBA" id="ARBA00000085"/>
    </source>
</evidence>
<dbReference type="SUPFAM" id="SSF55874">
    <property type="entry name" value="ATPase domain of HSP90 chaperone/DNA topoisomerase II/histidine kinase"/>
    <property type="match status" value="1"/>
</dbReference>
<comment type="catalytic activity">
    <reaction evidence="1">
        <text>ATP + protein L-histidine = ADP + protein N-phospho-L-histidine.</text>
        <dbReference type="EC" id="2.7.13.3"/>
    </reaction>
</comment>
<keyword evidence="9" id="KW-1133">Transmembrane helix</keyword>
<keyword evidence="5" id="KW-0547">Nucleotide-binding</keyword>
<dbReference type="EC" id="2.7.13.3" evidence="2"/>
<dbReference type="Pfam" id="PF07730">
    <property type="entry name" value="HisKA_3"/>
    <property type="match status" value="1"/>
</dbReference>
<feature type="transmembrane region" description="Helical" evidence="9">
    <location>
        <begin position="164"/>
        <end position="186"/>
    </location>
</feature>
<organism evidence="13 14">
    <name type="scientific">Aeromicrobium wangtongii</name>
    <dbReference type="NCBI Taxonomy" id="2969247"/>
    <lineage>
        <taxon>Bacteria</taxon>
        <taxon>Bacillati</taxon>
        <taxon>Actinomycetota</taxon>
        <taxon>Actinomycetes</taxon>
        <taxon>Propionibacteriales</taxon>
        <taxon>Nocardioidaceae</taxon>
        <taxon>Aeromicrobium</taxon>
    </lineage>
</organism>
<dbReference type="Pfam" id="PF02518">
    <property type="entry name" value="HATPase_c"/>
    <property type="match status" value="1"/>
</dbReference>
<dbReference type="InterPro" id="IPR011712">
    <property type="entry name" value="Sig_transdc_His_kin_sub3_dim/P"/>
</dbReference>
<keyword evidence="9" id="KW-0812">Transmembrane</keyword>
<keyword evidence="7" id="KW-0067">ATP-binding</keyword>
<keyword evidence="3" id="KW-0597">Phosphoprotein</keyword>
<evidence type="ECO:0000259" key="10">
    <source>
        <dbReference type="Pfam" id="PF02518"/>
    </source>
</evidence>
<sequence length="415" mass="43953">MTADRARRAAPAWLDGVGLALRQLVGGLGTAALAFLVLIWVVLVLAACLFGIGLVLVPETVRAVGAVAARERARLGRWGRPVPEAPPLPERPTLGWAVRDATVRREVRWLAIHGTWGLLLGLVGLALPWSAIRDVTLPLWWWLAPSGEVSAALWFWLVHSWSDALWVCLSAFGWALLTILLAPGLARLQSRPGRALLTPPPGVDLSLRIATLTATRAAALDAHATELRRIERSLHDSTQNPLVAANVLIGAARRKLATDAGAADELLELAQTSVERALGELRATVRSILPPVLADRGLAGAIAGLASTSGVPVEVDVTADRCAASVEASAYFMVSEALTNISRHSHAARARVTVRRHEGDLEVVVTDDGDGGANEDAGSGLAGIRRRIEAHDGWFEVSSPPGGPTVMTGRMPCGS</sequence>
<dbReference type="RefSeq" id="WP_232401704.1">
    <property type="nucleotide sequence ID" value="NZ_CP102173.1"/>
</dbReference>
<accession>A0ABY5M3W3</accession>
<dbReference type="EMBL" id="CP102173">
    <property type="protein sequence ID" value="UUP12860.1"/>
    <property type="molecule type" value="Genomic_DNA"/>
</dbReference>
<keyword evidence="9" id="KW-0472">Membrane</keyword>
<feature type="transmembrane region" description="Helical" evidence="9">
    <location>
        <begin position="31"/>
        <end position="57"/>
    </location>
</feature>
<name>A0ABY5M3W3_9ACTN</name>
<keyword evidence="14" id="KW-1185">Reference proteome</keyword>
<reference evidence="13 14" key="1">
    <citation type="submission" date="2022-08" db="EMBL/GenBank/DDBJ databases">
        <title>novel species in genus Aeromicrobium.</title>
        <authorList>
            <person name="Ye L."/>
        </authorList>
    </citation>
    <scope>NUCLEOTIDE SEQUENCE [LARGE SCALE GENOMIC DNA]</scope>
    <source>
        <strain evidence="14">zg-Y1379</strain>
    </source>
</reference>
<dbReference type="CDD" id="cd16917">
    <property type="entry name" value="HATPase_UhpB-NarQ-NarX-like"/>
    <property type="match status" value="1"/>
</dbReference>
<feature type="domain" description="Signal transduction histidine kinase subgroup 3 dimerisation and phosphoacceptor" evidence="11">
    <location>
        <begin position="226"/>
        <end position="292"/>
    </location>
</feature>
<evidence type="ECO:0000313" key="13">
    <source>
        <dbReference type="EMBL" id="UUP12860.1"/>
    </source>
</evidence>
<dbReference type="InterPro" id="IPR050482">
    <property type="entry name" value="Sensor_HK_TwoCompSys"/>
</dbReference>
<proteinExistence type="predicted"/>
<protein>
    <recommendedName>
        <fullName evidence="2">histidine kinase</fullName>
        <ecNumber evidence="2">2.7.13.3</ecNumber>
    </recommendedName>
</protein>
<dbReference type="PANTHER" id="PTHR24421:SF10">
    <property type="entry name" value="NITRATE_NITRITE SENSOR PROTEIN NARQ"/>
    <property type="match status" value="1"/>
</dbReference>
<evidence type="ECO:0000256" key="9">
    <source>
        <dbReference type="SAM" id="Phobius"/>
    </source>
</evidence>
<evidence type="ECO:0000256" key="8">
    <source>
        <dbReference type="ARBA" id="ARBA00023012"/>
    </source>
</evidence>
<dbReference type="Pfam" id="PF13796">
    <property type="entry name" value="Sensor"/>
    <property type="match status" value="1"/>
</dbReference>
<feature type="domain" description="Histidine kinase/HSP90-like ATPase" evidence="10">
    <location>
        <begin position="329"/>
        <end position="412"/>
    </location>
</feature>
<evidence type="ECO:0000259" key="11">
    <source>
        <dbReference type="Pfam" id="PF07730"/>
    </source>
</evidence>
<keyword evidence="8" id="KW-0902">Two-component regulatory system</keyword>
<dbReference type="InterPro" id="IPR025828">
    <property type="entry name" value="Put_sensor_dom"/>
</dbReference>
<evidence type="ECO:0000256" key="7">
    <source>
        <dbReference type="ARBA" id="ARBA00022840"/>
    </source>
</evidence>
<feature type="transmembrane region" description="Helical" evidence="9">
    <location>
        <begin position="109"/>
        <end position="127"/>
    </location>
</feature>
<dbReference type="Gene3D" id="1.20.5.1930">
    <property type="match status" value="1"/>
</dbReference>
<dbReference type="InterPro" id="IPR003594">
    <property type="entry name" value="HATPase_dom"/>
</dbReference>
<dbReference type="InterPro" id="IPR036890">
    <property type="entry name" value="HATPase_C_sf"/>
</dbReference>
<evidence type="ECO:0000256" key="2">
    <source>
        <dbReference type="ARBA" id="ARBA00012438"/>
    </source>
</evidence>
<dbReference type="Proteomes" id="UP001316184">
    <property type="component" value="Chromosome"/>
</dbReference>
<evidence type="ECO:0000256" key="6">
    <source>
        <dbReference type="ARBA" id="ARBA00022777"/>
    </source>
</evidence>